<keyword evidence="4" id="KW-1185">Reference proteome</keyword>
<dbReference type="EMBL" id="BAAASD010000051">
    <property type="protein sequence ID" value="GAA2369556.1"/>
    <property type="molecule type" value="Genomic_DNA"/>
</dbReference>
<dbReference type="Proteomes" id="UP001500253">
    <property type="component" value="Unassembled WGS sequence"/>
</dbReference>
<comment type="caution">
    <text evidence="3">The sequence shown here is derived from an EMBL/GenBank/DDBJ whole genome shotgun (WGS) entry which is preliminary data.</text>
</comment>
<keyword evidence="2" id="KW-0472">Membrane</keyword>
<proteinExistence type="predicted"/>
<name>A0ABN3H5E0_9ACTN</name>
<keyword evidence="2" id="KW-0812">Transmembrane</keyword>
<dbReference type="NCBIfam" id="NF040912">
    <property type="entry name" value="SGM_5486_fam"/>
    <property type="match status" value="1"/>
</dbReference>
<feature type="region of interest" description="Disordered" evidence="1">
    <location>
        <begin position="1"/>
        <end position="24"/>
    </location>
</feature>
<keyword evidence="2" id="KW-1133">Transmembrane helix</keyword>
<feature type="transmembrane region" description="Helical" evidence="2">
    <location>
        <begin position="33"/>
        <end position="54"/>
    </location>
</feature>
<accession>A0ABN3H5E0</accession>
<dbReference type="InterPro" id="IPR049750">
    <property type="entry name" value="SGM_5486-like-assoc"/>
</dbReference>
<feature type="compositionally biased region" description="Gly residues" evidence="1">
    <location>
        <begin position="1"/>
        <end position="11"/>
    </location>
</feature>
<protein>
    <submittedName>
        <fullName evidence="3">Uncharacterized protein</fullName>
    </submittedName>
</protein>
<evidence type="ECO:0000256" key="1">
    <source>
        <dbReference type="SAM" id="MobiDB-lite"/>
    </source>
</evidence>
<reference evidence="3 4" key="1">
    <citation type="journal article" date="2019" name="Int. J. Syst. Evol. Microbiol.">
        <title>The Global Catalogue of Microorganisms (GCM) 10K type strain sequencing project: providing services to taxonomists for standard genome sequencing and annotation.</title>
        <authorList>
            <consortium name="The Broad Institute Genomics Platform"/>
            <consortium name="The Broad Institute Genome Sequencing Center for Infectious Disease"/>
            <person name="Wu L."/>
            <person name="Ma J."/>
        </authorList>
    </citation>
    <scope>NUCLEOTIDE SEQUENCE [LARGE SCALE GENOMIC DNA]</scope>
    <source>
        <strain evidence="3 4">JCM 4316</strain>
    </source>
</reference>
<evidence type="ECO:0000313" key="4">
    <source>
        <dbReference type="Proteomes" id="UP001500253"/>
    </source>
</evidence>
<sequence>MDGRGGDGAGPGRWDTGAMPVLDENPPNGQKKLLIILGVMLGITVVIGVVATIASP</sequence>
<gene>
    <name evidence="3" type="ORF">GCM10010246_74320</name>
</gene>
<organism evidence="3 4">
    <name type="scientific">Streptomyces cuspidosporus</name>
    <dbReference type="NCBI Taxonomy" id="66882"/>
    <lineage>
        <taxon>Bacteria</taxon>
        <taxon>Bacillati</taxon>
        <taxon>Actinomycetota</taxon>
        <taxon>Actinomycetes</taxon>
        <taxon>Kitasatosporales</taxon>
        <taxon>Streptomycetaceae</taxon>
        <taxon>Streptomyces</taxon>
    </lineage>
</organism>
<evidence type="ECO:0000256" key="2">
    <source>
        <dbReference type="SAM" id="Phobius"/>
    </source>
</evidence>
<evidence type="ECO:0000313" key="3">
    <source>
        <dbReference type="EMBL" id="GAA2369556.1"/>
    </source>
</evidence>